<dbReference type="SUPFAM" id="SSF55282">
    <property type="entry name" value="RL5-like"/>
    <property type="match status" value="1"/>
</dbReference>
<feature type="domain" description="Large ribosomal subunit protein uL5 C-terminal" evidence="6">
    <location>
        <begin position="184"/>
        <end position="280"/>
    </location>
</feature>
<dbReference type="GO" id="GO:1990904">
    <property type="term" value="C:ribonucleoprotein complex"/>
    <property type="evidence" value="ECO:0007669"/>
    <property type="project" value="UniProtKB-KW"/>
</dbReference>
<dbReference type="InterPro" id="IPR022803">
    <property type="entry name" value="Ribosomal_uL5_dom_sf"/>
</dbReference>
<name>A0A0L0S250_ALLM3</name>
<dbReference type="eggNOG" id="KOG0398">
    <property type="taxonomic scope" value="Eukaryota"/>
</dbReference>
<keyword evidence="2" id="KW-0689">Ribosomal protein</keyword>
<keyword evidence="3" id="KW-0687">Ribonucleoprotein</keyword>
<evidence type="ECO:0000256" key="4">
    <source>
        <dbReference type="ARBA" id="ARBA00040368"/>
    </source>
</evidence>
<dbReference type="GO" id="GO:0005840">
    <property type="term" value="C:ribosome"/>
    <property type="evidence" value="ECO:0007669"/>
    <property type="project" value="UniProtKB-KW"/>
</dbReference>
<evidence type="ECO:0000259" key="6">
    <source>
        <dbReference type="Pfam" id="PF00673"/>
    </source>
</evidence>
<comment type="similarity">
    <text evidence="1">Belongs to the universal ribosomal protein uL5 family.</text>
</comment>
<evidence type="ECO:0000313" key="8">
    <source>
        <dbReference type="Proteomes" id="UP000054350"/>
    </source>
</evidence>
<evidence type="ECO:0000259" key="5">
    <source>
        <dbReference type="Pfam" id="PF00281"/>
    </source>
</evidence>
<dbReference type="GO" id="GO:0003735">
    <property type="term" value="F:structural constituent of ribosome"/>
    <property type="evidence" value="ECO:0007669"/>
    <property type="project" value="InterPro"/>
</dbReference>
<keyword evidence="8" id="KW-1185">Reference proteome</keyword>
<dbReference type="STRING" id="578462.A0A0L0S250"/>
<feature type="domain" description="Large ribosomal subunit protein uL5 N-terminal" evidence="5">
    <location>
        <begin position="127"/>
        <end position="180"/>
    </location>
</feature>
<protein>
    <recommendedName>
        <fullName evidence="4">Large ribosomal subunit protein uL5m</fullName>
    </recommendedName>
</protein>
<proteinExistence type="inferred from homology"/>
<dbReference type="Proteomes" id="UP000054350">
    <property type="component" value="Unassembled WGS sequence"/>
</dbReference>
<dbReference type="Gene3D" id="3.30.1440.10">
    <property type="match status" value="1"/>
</dbReference>
<dbReference type="InterPro" id="IPR002132">
    <property type="entry name" value="Ribosomal_uL5"/>
</dbReference>
<evidence type="ECO:0000313" key="7">
    <source>
        <dbReference type="EMBL" id="KNE56461.1"/>
    </source>
</evidence>
<dbReference type="Pfam" id="PF00281">
    <property type="entry name" value="Ribosomal_L5"/>
    <property type="match status" value="1"/>
</dbReference>
<dbReference type="Pfam" id="PF00673">
    <property type="entry name" value="Ribosomal_L5_C"/>
    <property type="match status" value="1"/>
</dbReference>
<evidence type="ECO:0000256" key="2">
    <source>
        <dbReference type="ARBA" id="ARBA00022980"/>
    </source>
</evidence>
<dbReference type="FunFam" id="3.30.1440.10:FF:000001">
    <property type="entry name" value="50S ribosomal protein L5"/>
    <property type="match status" value="1"/>
</dbReference>
<dbReference type="PANTHER" id="PTHR11994">
    <property type="entry name" value="60S RIBOSOMAL PROTEIN L11-RELATED"/>
    <property type="match status" value="1"/>
</dbReference>
<organism evidence="7 8">
    <name type="scientific">Allomyces macrogynus (strain ATCC 38327)</name>
    <name type="common">Allomyces javanicus var. macrogynus</name>
    <dbReference type="NCBI Taxonomy" id="578462"/>
    <lineage>
        <taxon>Eukaryota</taxon>
        <taxon>Fungi</taxon>
        <taxon>Fungi incertae sedis</taxon>
        <taxon>Blastocladiomycota</taxon>
        <taxon>Blastocladiomycetes</taxon>
        <taxon>Blastocladiales</taxon>
        <taxon>Blastocladiaceae</taxon>
        <taxon>Allomyces</taxon>
    </lineage>
</organism>
<evidence type="ECO:0000256" key="1">
    <source>
        <dbReference type="ARBA" id="ARBA00008553"/>
    </source>
</evidence>
<reference evidence="7 8" key="1">
    <citation type="submission" date="2009-11" db="EMBL/GenBank/DDBJ databases">
        <title>Annotation of Allomyces macrogynus ATCC 38327.</title>
        <authorList>
            <consortium name="The Broad Institute Genome Sequencing Platform"/>
            <person name="Russ C."/>
            <person name="Cuomo C."/>
            <person name="Burger G."/>
            <person name="Gray M.W."/>
            <person name="Holland P.W.H."/>
            <person name="King N."/>
            <person name="Lang F.B.F."/>
            <person name="Roger A.J."/>
            <person name="Ruiz-Trillo I."/>
            <person name="Young S.K."/>
            <person name="Zeng Q."/>
            <person name="Gargeya S."/>
            <person name="Fitzgerald M."/>
            <person name="Haas B."/>
            <person name="Abouelleil A."/>
            <person name="Alvarado L."/>
            <person name="Arachchi H.M."/>
            <person name="Berlin A."/>
            <person name="Chapman S.B."/>
            <person name="Gearin G."/>
            <person name="Goldberg J."/>
            <person name="Griggs A."/>
            <person name="Gujja S."/>
            <person name="Hansen M."/>
            <person name="Heiman D."/>
            <person name="Howarth C."/>
            <person name="Larimer J."/>
            <person name="Lui A."/>
            <person name="MacDonald P.J.P."/>
            <person name="McCowen C."/>
            <person name="Montmayeur A."/>
            <person name="Murphy C."/>
            <person name="Neiman D."/>
            <person name="Pearson M."/>
            <person name="Priest M."/>
            <person name="Roberts A."/>
            <person name="Saif S."/>
            <person name="Shea T."/>
            <person name="Sisk P."/>
            <person name="Stolte C."/>
            <person name="Sykes S."/>
            <person name="Wortman J."/>
            <person name="Nusbaum C."/>
            <person name="Birren B."/>
        </authorList>
    </citation>
    <scope>NUCLEOTIDE SEQUENCE [LARGE SCALE GENOMIC DNA]</scope>
    <source>
        <strain evidence="7 8">ATCC 38327</strain>
    </source>
</reference>
<sequence>MLRTVLRQSIRRSSTAGAVAAASTDAAAVPFPVPLPRDDVPLPESLFRADRATPIESRMRDHYDRTLAADLLYLTYNHKDPANPDRLAHDKYVPGLNTKNTAFKKHETPRYRDTTMRKPEPARTHSNVPELSSIVVHTFLKDAVTNKYVLLNALTQLEAITGKHPEIVRSTSNVALWKLRDGMPVGVKVELQGDDMYQFLDKLVELVLPRLKTWYGIPATAGDGTGNIKVGFEPKSMSYFPEIEQTFDRYPFMCGFDVVFKTTAYNDREARTLLSGFQIPIENAASKAKREKYMQKSDEADPNEPAWMKFKRAREALEAKKKKK</sequence>
<dbReference type="EMBL" id="GG745330">
    <property type="protein sequence ID" value="KNE56461.1"/>
    <property type="molecule type" value="Genomic_DNA"/>
</dbReference>
<accession>A0A0L0S250</accession>
<gene>
    <name evidence="7" type="ORF">AMAG_02265</name>
</gene>
<dbReference type="OMA" id="HINCYVE"/>
<dbReference type="InterPro" id="IPR031309">
    <property type="entry name" value="Ribosomal_uL5_C"/>
</dbReference>
<evidence type="ECO:0000256" key="3">
    <source>
        <dbReference type="ARBA" id="ARBA00023274"/>
    </source>
</evidence>
<dbReference type="GO" id="GO:0006412">
    <property type="term" value="P:translation"/>
    <property type="evidence" value="ECO:0007669"/>
    <property type="project" value="InterPro"/>
</dbReference>
<dbReference type="InterPro" id="IPR031310">
    <property type="entry name" value="Ribosomal_uL5_N"/>
</dbReference>
<dbReference type="OrthoDB" id="539541at2759"/>
<dbReference type="AlphaFoldDB" id="A0A0L0S250"/>
<reference evidence="8" key="2">
    <citation type="submission" date="2009-11" db="EMBL/GenBank/DDBJ databases">
        <title>The Genome Sequence of Allomyces macrogynus strain ATCC 38327.</title>
        <authorList>
            <consortium name="The Broad Institute Genome Sequencing Platform"/>
            <person name="Russ C."/>
            <person name="Cuomo C."/>
            <person name="Shea T."/>
            <person name="Young S.K."/>
            <person name="Zeng Q."/>
            <person name="Koehrsen M."/>
            <person name="Haas B."/>
            <person name="Borodovsky M."/>
            <person name="Guigo R."/>
            <person name="Alvarado L."/>
            <person name="Berlin A."/>
            <person name="Borenstein D."/>
            <person name="Chen Z."/>
            <person name="Engels R."/>
            <person name="Freedman E."/>
            <person name="Gellesch M."/>
            <person name="Goldberg J."/>
            <person name="Griggs A."/>
            <person name="Gujja S."/>
            <person name="Heiman D."/>
            <person name="Hepburn T."/>
            <person name="Howarth C."/>
            <person name="Jen D."/>
            <person name="Larson L."/>
            <person name="Lewis B."/>
            <person name="Mehta T."/>
            <person name="Park D."/>
            <person name="Pearson M."/>
            <person name="Roberts A."/>
            <person name="Saif S."/>
            <person name="Shenoy N."/>
            <person name="Sisk P."/>
            <person name="Stolte C."/>
            <person name="Sykes S."/>
            <person name="Walk T."/>
            <person name="White J."/>
            <person name="Yandava C."/>
            <person name="Burger G."/>
            <person name="Gray M.W."/>
            <person name="Holland P.W.H."/>
            <person name="King N."/>
            <person name="Lang F.B.F."/>
            <person name="Roger A.J."/>
            <person name="Ruiz-Trillo I."/>
            <person name="Lander E."/>
            <person name="Nusbaum C."/>
        </authorList>
    </citation>
    <scope>NUCLEOTIDE SEQUENCE [LARGE SCALE GENOMIC DNA]</scope>
    <source>
        <strain evidence="8">ATCC 38327</strain>
    </source>
</reference>
<dbReference type="VEuPathDB" id="FungiDB:AMAG_02265"/>